<proteinExistence type="predicted"/>
<organism evidence="3">
    <name type="scientific">Chlamydomonas leiostraca</name>
    <dbReference type="NCBI Taxonomy" id="1034604"/>
    <lineage>
        <taxon>Eukaryota</taxon>
        <taxon>Viridiplantae</taxon>
        <taxon>Chlorophyta</taxon>
        <taxon>core chlorophytes</taxon>
        <taxon>Chlorophyceae</taxon>
        <taxon>CS clade</taxon>
        <taxon>Chlamydomonadales</taxon>
        <taxon>Chlamydomonadaceae</taxon>
        <taxon>Chlamydomonas</taxon>
    </lineage>
</organism>
<feature type="region of interest" description="Disordered" evidence="1">
    <location>
        <begin position="104"/>
        <end position="148"/>
    </location>
</feature>
<reference evidence="3" key="1">
    <citation type="submission" date="2021-01" db="EMBL/GenBank/DDBJ databases">
        <authorList>
            <person name="Corre E."/>
            <person name="Pelletier E."/>
            <person name="Niang G."/>
            <person name="Scheremetjew M."/>
            <person name="Finn R."/>
            <person name="Kale V."/>
            <person name="Holt S."/>
            <person name="Cochrane G."/>
            <person name="Meng A."/>
            <person name="Brown T."/>
            <person name="Cohen L."/>
        </authorList>
    </citation>
    <scope>NUCLEOTIDE SEQUENCE</scope>
    <source>
        <strain evidence="3">SAG 11-49</strain>
    </source>
</reference>
<sequence>MDPQAPASPGWRSWGSVTTESPGRSLSGPGLVSPGQNHRHMPSAAFRRAELSDMDGVLARKTRMASQVPWAGTGSAGRAADSPTAALGAAPVAAGVRQQAAGTSAQGQAPCGDVSGARSTQLPAGPAAAAGGTPRGLGAALPPPVEGGTRAHVKQSIRAALEVLLNLADGAADDGCSAGVEPDAEVMGVASALQQAWGTELVASVEAGQVSVVSSSATPPVKACSTGSNPAAPHTPAQPGLWSEYSDGERAQRRLAAALGIKGLSQQPPELCGARLAPGELFVLQEMNNRKSTSAAAGMEHISTRWKGVRAGPFGAVCGALERGDAQLDWRVREQEVLQHIVPAAAGSKLEALLSFTRVFIKYAEEWAARNAGDTGGYDVDWVPGRGLHLGTVVHFLTTMADVTGVRYTSRNVLDSEQVYGYATHSSLRMLARGLRIAHFYRGFPFTQDMQDAVSAVMNRVLPKLYPRKVIRSAPYFPFMLSDALASPCLALAADPGVWTNDWLATSASTLVVRAALALPLLAGRNGELLRLTMGCVHVDACVNGGCARAVLTLDRLDVKDLRDYGTKHTRQSEWYTVEKADPLFAVKAADDAVMQLLLFWVGMGYFTSASLKDALTGASSVRYDVRGLPVLPNLDDEGMPQPRAFQYLFPVFEAGMLLAGYSGVTPHGGRAGLVALAMLTCWAAQGSLNMSTLAMLCVATGWRFRAETVAYYMRGIMSVMLSMCHAATSAPTPAAPGVWGTGAVDISQAMDLADDGSRAACDKLAQALTGGTDAAGAPLPAALVLTSTTPSLRALLQPGTPVDVQLRARVLMSVSQQVMKKHHGVQHASLDSALAALPQCYHTILKWLFLGFGGCAAMVQARNTVVVNMSMSSLFSMCRAAQVSVEGNGKFDAVRLQRLSPEERRRLEGSRTTAAVMAQLRMDEIKGRLAQLLHSRTGQPAWRVALSMAATADGQWLASHLAFLVVAGWVACCVLRVSVCCLSCRAVCL</sequence>
<feature type="region of interest" description="Disordered" evidence="1">
    <location>
        <begin position="1"/>
        <end position="43"/>
    </location>
</feature>
<dbReference type="AlphaFoldDB" id="A0A7S0RB24"/>
<feature type="compositionally biased region" description="Low complexity" evidence="1">
    <location>
        <begin position="122"/>
        <end position="140"/>
    </location>
</feature>
<accession>A0A7S0RB24</accession>
<feature type="compositionally biased region" description="Polar residues" evidence="1">
    <location>
        <begin position="15"/>
        <end position="24"/>
    </location>
</feature>
<evidence type="ECO:0000256" key="2">
    <source>
        <dbReference type="SAM" id="Phobius"/>
    </source>
</evidence>
<protein>
    <submittedName>
        <fullName evidence="3">Uncharacterized protein</fullName>
    </submittedName>
</protein>
<dbReference type="EMBL" id="HBFB01008623">
    <property type="protein sequence ID" value="CAD8671720.1"/>
    <property type="molecule type" value="Transcribed_RNA"/>
</dbReference>
<evidence type="ECO:0000313" key="3">
    <source>
        <dbReference type="EMBL" id="CAD8671720.1"/>
    </source>
</evidence>
<keyword evidence="2" id="KW-0812">Transmembrane</keyword>
<keyword evidence="2" id="KW-1133">Transmembrane helix</keyword>
<feature type="transmembrane region" description="Helical" evidence="2">
    <location>
        <begin position="957"/>
        <end position="976"/>
    </location>
</feature>
<keyword evidence="2" id="KW-0472">Membrane</keyword>
<evidence type="ECO:0000256" key="1">
    <source>
        <dbReference type="SAM" id="MobiDB-lite"/>
    </source>
</evidence>
<name>A0A7S0RB24_9CHLO</name>
<gene>
    <name evidence="3" type="ORF">CLEI1391_LOCUS4864</name>
</gene>